<reference evidence="1" key="1">
    <citation type="submission" date="2014-12" db="EMBL/GenBank/DDBJ databases">
        <title>Insight into the proteome of Arion vulgaris.</title>
        <authorList>
            <person name="Aradska J."/>
            <person name="Bulat T."/>
            <person name="Smidak R."/>
            <person name="Sarate P."/>
            <person name="Gangsoo J."/>
            <person name="Sialana F."/>
            <person name="Bilban M."/>
            <person name="Lubec G."/>
        </authorList>
    </citation>
    <scope>NUCLEOTIDE SEQUENCE</scope>
    <source>
        <tissue evidence="1">Skin</tissue>
    </source>
</reference>
<dbReference type="EMBL" id="HACG01015224">
    <property type="protein sequence ID" value="CEK62089.1"/>
    <property type="molecule type" value="Transcribed_RNA"/>
</dbReference>
<feature type="non-terminal residue" evidence="1">
    <location>
        <position position="1"/>
    </location>
</feature>
<evidence type="ECO:0000313" key="1">
    <source>
        <dbReference type="EMBL" id="CEK62089.1"/>
    </source>
</evidence>
<proteinExistence type="predicted"/>
<organism evidence="1">
    <name type="scientific">Arion vulgaris</name>
    <dbReference type="NCBI Taxonomy" id="1028688"/>
    <lineage>
        <taxon>Eukaryota</taxon>
        <taxon>Metazoa</taxon>
        <taxon>Spiralia</taxon>
        <taxon>Lophotrochozoa</taxon>
        <taxon>Mollusca</taxon>
        <taxon>Gastropoda</taxon>
        <taxon>Heterobranchia</taxon>
        <taxon>Euthyneura</taxon>
        <taxon>Panpulmonata</taxon>
        <taxon>Eupulmonata</taxon>
        <taxon>Stylommatophora</taxon>
        <taxon>Helicina</taxon>
        <taxon>Arionoidea</taxon>
        <taxon>Arionidae</taxon>
        <taxon>Arion</taxon>
    </lineage>
</organism>
<name>A0A0B6Z0I2_9EUPU</name>
<dbReference type="AlphaFoldDB" id="A0A0B6Z0I2"/>
<sequence>HILVPWLVKTSEPDEFSSLFFTLKDKRKLVCCYQFPLYLPPGLFEVMCVRAHNEKHKLQLLHQWGEGLHCLHLHDKIHVIMTYFKNNKSESERTDVILKFEVIDESVDRVEETPASTMWSILLPLLLDFEQLLASYSGILVKRLTECPKCQTASFIGEWLTPKDAQALASRSCEACKQEIDSAYLVQPKEQKRVIIKRNNQVTTESS</sequence>
<protein>
    <submittedName>
        <fullName evidence="1">Uncharacterized protein</fullName>
    </submittedName>
</protein>
<gene>
    <name evidence="1" type="primary">ORF44157</name>
</gene>
<accession>A0A0B6Z0I2</accession>
<feature type="non-terminal residue" evidence="1">
    <location>
        <position position="207"/>
    </location>
</feature>